<accession>A0A917YV48</accession>
<protein>
    <recommendedName>
        <fullName evidence="6">Minor curlin subunit</fullName>
    </recommendedName>
</protein>
<name>A0A917YV48_9ALTE</name>
<dbReference type="GO" id="GO:0007155">
    <property type="term" value="P:cell adhesion"/>
    <property type="evidence" value="ECO:0007669"/>
    <property type="project" value="InterPro"/>
</dbReference>
<evidence type="ECO:0000313" key="5">
    <source>
        <dbReference type="Proteomes" id="UP000606935"/>
    </source>
</evidence>
<evidence type="ECO:0008006" key="6">
    <source>
        <dbReference type="Google" id="ProtNLM"/>
    </source>
</evidence>
<dbReference type="AlphaFoldDB" id="A0A917YV48"/>
<dbReference type="Pfam" id="PF07012">
    <property type="entry name" value="Curlin_rpt"/>
    <property type="match status" value="1"/>
</dbReference>
<keyword evidence="2 3" id="KW-0732">Signal</keyword>
<evidence type="ECO:0000256" key="3">
    <source>
        <dbReference type="SAM" id="SignalP"/>
    </source>
</evidence>
<dbReference type="InterPro" id="IPR009742">
    <property type="entry name" value="Curlin_rpt"/>
</dbReference>
<dbReference type="GO" id="GO:0009289">
    <property type="term" value="C:pilus"/>
    <property type="evidence" value="ECO:0007669"/>
    <property type="project" value="InterPro"/>
</dbReference>
<evidence type="ECO:0000256" key="1">
    <source>
        <dbReference type="ARBA" id="ARBA00009766"/>
    </source>
</evidence>
<dbReference type="Proteomes" id="UP000606935">
    <property type="component" value="Unassembled WGS sequence"/>
</dbReference>
<reference evidence="4" key="2">
    <citation type="submission" date="2020-09" db="EMBL/GenBank/DDBJ databases">
        <authorList>
            <person name="Sun Q."/>
            <person name="Zhou Y."/>
        </authorList>
    </citation>
    <scope>NUCLEOTIDE SEQUENCE</scope>
    <source>
        <strain evidence="4">CGMCC 1.7086</strain>
    </source>
</reference>
<keyword evidence="5" id="KW-1185">Reference proteome</keyword>
<proteinExistence type="inferred from homology"/>
<evidence type="ECO:0000256" key="2">
    <source>
        <dbReference type="ARBA" id="ARBA00022729"/>
    </source>
</evidence>
<sequence length="156" mass="16944">MKTNKNNNAFRELVRLKGLGFGAFLLAFSTVVQAQDLLPGTDLQDSPLSISLSTSVQHQASSLVIGQYGIFNKATISQSASGGNQIALMQQGDSNVANILQQGSNNTVNVQQWGQDNQLDVIQQGHANTANIWQSGEQQFRVHQIGSNMVVNVYQR</sequence>
<reference evidence="4" key="1">
    <citation type="journal article" date="2014" name="Int. J. Syst. Evol. Microbiol.">
        <title>Complete genome sequence of Corynebacterium casei LMG S-19264T (=DSM 44701T), isolated from a smear-ripened cheese.</title>
        <authorList>
            <consortium name="US DOE Joint Genome Institute (JGI-PGF)"/>
            <person name="Walter F."/>
            <person name="Albersmeier A."/>
            <person name="Kalinowski J."/>
            <person name="Ruckert C."/>
        </authorList>
    </citation>
    <scope>NUCLEOTIDE SEQUENCE</scope>
    <source>
        <strain evidence="4">CGMCC 1.7086</strain>
    </source>
</reference>
<gene>
    <name evidence="4" type="ORF">GCM10010982_15170</name>
</gene>
<comment type="caution">
    <text evidence="4">The sequence shown here is derived from an EMBL/GenBank/DDBJ whole genome shotgun (WGS) entry which is preliminary data.</text>
</comment>
<comment type="similarity">
    <text evidence="1">Belongs to the CsgA/CsgB family.</text>
</comment>
<feature type="chain" id="PRO_5037340702" description="Minor curlin subunit" evidence="3">
    <location>
        <begin position="35"/>
        <end position="156"/>
    </location>
</feature>
<feature type="signal peptide" evidence="3">
    <location>
        <begin position="1"/>
        <end position="34"/>
    </location>
</feature>
<organism evidence="4 5">
    <name type="scientific">Bowmanella pacifica</name>
    <dbReference type="NCBI Taxonomy" id="502051"/>
    <lineage>
        <taxon>Bacteria</taxon>
        <taxon>Pseudomonadati</taxon>
        <taxon>Pseudomonadota</taxon>
        <taxon>Gammaproteobacteria</taxon>
        <taxon>Alteromonadales</taxon>
        <taxon>Alteromonadaceae</taxon>
        <taxon>Bowmanella</taxon>
    </lineage>
</organism>
<evidence type="ECO:0000313" key="4">
    <source>
        <dbReference type="EMBL" id="GGO67791.1"/>
    </source>
</evidence>
<dbReference type="EMBL" id="BMLS01000002">
    <property type="protein sequence ID" value="GGO67791.1"/>
    <property type="molecule type" value="Genomic_DNA"/>
</dbReference>
<dbReference type="RefSeq" id="WP_188692662.1">
    <property type="nucleotide sequence ID" value="NZ_BMLS01000002.1"/>
</dbReference>